<name>A0A917NLE2_9ACTN</name>
<evidence type="ECO:0000313" key="2">
    <source>
        <dbReference type="Proteomes" id="UP000625682"/>
    </source>
</evidence>
<accession>A0A917NLE2</accession>
<organism evidence="1 2">
    <name type="scientific">Streptomyces lacrimifluminis</name>
    <dbReference type="NCBI Taxonomy" id="1500077"/>
    <lineage>
        <taxon>Bacteria</taxon>
        <taxon>Bacillati</taxon>
        <taxon>Actinomycetota</taxon>
        <taxon>Actinomycetes</taxon>
        <taxon>Kitasatosporales</taxon>
        <taxon>Streptomycetaceae</taxon>
        <taxon>Streptomyces</taxon>
    </lineage>
</organism>
<reference evidence="1" key="2">
    <citation type="submission" date="2020-09" db="EMBL/GenBank/DDBJ databases">
        <authorList>
            <person name="Sun Q."/>
            <person name="Zhou Y."/>
        </authorList>
    </citation>
    <scope>NUCLEOTIDE SEQUENCE</scope>
    <source>
        <strain evidence="1">CGMCC 4.7272</strain>
    </source>
</reference>
<keyword evidence="2" id="KW-1185">Reference proteome</keyword>
<protein>
    <submittedName>
        <fullName evidence="1">Uncharacterized protein</fullName>
    </submittedName>
</protein>
<sequence>MWPSPSKHTSADPGGTPPASCRDLRCGVFAEDQSPDGLITVYAPREWLRALVPRLTILGGMLQAENAIGITWYLRSVAKTQINIRMDDDTAEMARHAAETRRIPVNEYVEQLIRNDNEQVRAVFMAAAQEVLDEYGDLLDEIEGEQEEPRT</sequence>
<dbReference type="Proteomes" id="UP000625682">
    <property type="component" value="Unassembled WGS sequence"/>
</dbReference>
<dbReference type="AlphaFoldDB" id="A0A917NLE2"/>
<dbReference type="EMBL" id="BMMU01000001">
    <property type="protein sequence ID" value="GGJ09985.1"/>
    <property type="molecule type" value="Genomic_DNA"/>
</dbReference>
<gene>
    <name evidence="1" type="ORF">GCM10012282_03230</name>
</gene>
<reference evidence="1" key="1">
    <citation type="journal article" date="2014" name="Int. J. Syst. Evol. Microbiol.">
        <title>Complete genome sequence of Corynebacterium casei LMG S-19264T (=DSM 44701T), isolated from a smear-ripened cheese.</title>
        <authorList>
            <consortium name="US DOE Joint Genome Institute (JGI-PGF)"/>
            <person name="Walter F."/>
            <person name="Albersmeier A."/>
            <person name="Kalinowski J."/>
            <person name="Ruckert C."/>
        </authorList>
    </citation>
    <scope>NUCLEOTIDE SEQUENCE</scope>
    <source>
        <strain evidence="1">CGMCC 4.7272</strain>
    </source>
</reference>
<evidence type="ECO:0000313" key="1">
    <source>
        <dbReference type="EMBL" id="GGJ09985.1"/>
    </source>
</evidence>
<comment type="caution">
    <text evidence="1">The sequence shown here is derived from an EMBL/GenBank/DDBJ whole genome shotgun (WGS) entry which is preliminary data.</text>
</comment>
<proteinExistence type="predicted"/>